<evidence type="ECO:0000313" key="2">
    <source>
        <dbReference type="EMBL" id="MPC35186.1"/>
    </source>
</evidence>
<dbReference type="EMBL" id="VSRR010003217">
    <property type="protein sequence ID" value="MPC35186.1"/>
    <property type="molecule type" value="Genomic_DNA"/>
</dbReference>
<dbReference type="Proteomes" id="UP000324222">
    <property type="component" value="Unassembled WGS sequence"/>
</dbReference>
<evidence type="ECO:0000256" key="1">
    <source>
        <dbReference type="SAM" id="MobiDB-lite"/>
    </source>
</evidence>
<name>A0A5B7EPG7_PORTR</name>
<evidence type="ECO:0000313" key="3">
    <source>
        <dbReference type="Proteomes" id="UP000324222"/>
    </source>
</evidence>
<reference evidence="2 3" key="1">
    <citation type="submission" date="2019-05" db="EMBL/GenBank/DDBJ databases">
        <title>Another draft genome of Portunus trituberculatus and its Hox gene families provides insights of decapod evolution.</title>
        <authorList>
            <person name="Jeong J.-H."/>
            <person name="Song I."/>
            <person name="Kim S."/>
            <person name="Choi T."/>
            <person name="Kim D."/>
            <person name="Ryu S."/>
            <person name="Kim W."/>
        </authorList>
    </citation>
    <scope>NUCLEOTIDE SEQUENCE [LARGE SCALE GENOMIC DNA]</scope>
    <source>
        <tissue evidence="2">Muscle</tissue>
    </source>
</reference>
<accession>A0A5B7EPG7</accession>
<dbReference type="AlphaFoldDB" id="A0A5B7EPG7"/>
<dbReference type="OrthoDB" id="549353at2759"/>
<gene>
    <name evidence="2" type="ORF">E2C01_028604</name>
</gene>
<proteinExistence type="predicted"/>
<keyword evidence="3" id="KW-1185">Reference proteome</keyword>
<protein>
    <submittedName>
        <fullName evidence="2">Uncharacterized protein</fullName>
    </submittedName>
</protein>
<organism evidence="2 3">
    <name type="scientific">Portunus trituberculatus</name>
    <name type="common">Swimming crab</name>
    <name type="synonym">Neptunus trituberculatus</name>
    <dbReference type="NCBI Taxonomy" id="210409"/>
    <lineage>
        <taxon>Eukaryota</taxon>
        <taxon>Metazoa</taxon>
        <taxon>Ecdysozoa</taxon>
        <taxon>Arthropoda</taxon>
        <taxon>Crustacea</taxon>
        <taxon>Multicrustacea</taxon>
        <taxon>Malacostraca</taxon>
        <taxon>Eumalacostraca</taxon>
        <taxon>Eucarida</taxon>
        <taxon>Decapoda</taxon>
        <taxon>Pleocyemata</taxon>
        <taxon>Brachyura</taxon>
        <taxon>Eubrachyura</taxon>
        <taxon>Portunoidea</taxon>
        <taxon>Portunidae</taxon>
        <taxon>Portuninae</taxon>
        <taxon>Portunus</taxon>
    </lineage>
</organism>
<comment type="caution">
    <text evidence="2">The sequence shown here is derived from an EMBL/GenBank/DDBJ whole genome shotgun (WGS) entry which is preliminary data.</text>
</comment>
<feature type="region of interest" description="Disordered" evidence="1">
    <location>
        <begin position="46"/>
        <end position="71"/>
    </location>
</feature>
<sequence length="97" mass="10712">MDGDSSSSDLLPPPHPSPLLFYVIHHQITSLHLRNDGNIFNSSVYGDGGNSVTASNDPSQHASASQQPLPHSVSNAAHYEYQRLMQGMMIFRRMNFS</sequence>